<feature type="non-terminal residue" evidence="1">
    <location>
        <position position="1"/>
    </location>
</feature>
<evidence type="ECO:0000313" key="1">
    <source>
        <dbReference type="EMBL" id="CDW25677.1"/>
    </source>
</evidence>
<protein>
    <submittedName>
        <fullName evidence="1">Uncharacterized protein</fullName>
    </submittedName>
</protein>
<reference evidence="1" key="1">
    <citation type="submission" date="2014-05" db="EMBL/GenBank/DDBJ databases">
        <authorList>
            <person name="Chronopoulou M."/>
        </authorList>
    </citation>
    <scope>NUCLEOTIDE SEQUENCE</scope>
    <source>
        <tissue evidence="1">Whole organism</tissue>
    </source>
</reference>
<dbReference type="AlphaFoldDB" id="A0A0K2TJ50"/>
<organism evidence="1">
    <name type="scientific">Lepeophtheirus salmonis</name>
    <name type="common">Salmon louse</name>
    <name type="synonym">Caligus salmonis</name>
    <dbReference type="NCBI Taxonomy" id="72036"/>
    <lineage>
        <taxon>Eukaryota</taxon>
        <taxon>Metazoa</taxon>
        <taxon>Ecdysozoa</taxon>
        <taxon>Arthropoda</taxon>
        <taxon>Crustacea</taxon>
        <taxon>Multicrustacea</taxon>
        <taxon>Hexanauplia</taxon>
        <taxon>Copepoda</taxon>
        <taxon>Siphonostomatoida</taxon>
        <taxon>Caligidae</taxon>
        <taxon>Lepeophtheirus</taxon>
    </lineage>
</organism>
<proteinExistence type="predicted"/>
<name>A0A0K2TJ50_LEPSM</name>
<dbReference type="EMBL" id="HACA01008316">
    <property type="protein sequence ID" value="CDW25677.1"/>
    <property type="molecule type" value="Transcribed_RNA"/>
</dbReference>
<accession>A0A0K2TJ50</accession>
<sequence>TCYKIENGNTLQKYQIFVLTVGKFCFLSHHLLSKYKFVELGSVLLKL</sequence>